<dbReference type="InterPro" id="IPR028082">
    <property type="entry name" value="Peripla_BP_I"/>
</dbReference>
<dbReference type="GO" id="GO:0003700">
    <property type="term" value="F:DNA-binding transcription factor activity"/>
    <property type="evidence" value="ECO:0007669"/>
    <property type="project" value="TreeGrafter"/>
</dbReference>
<keyword evidence="6" id="KW-1185">Reference proteome</keyword>
<dbReference type="Pfam" id="PF00356">
    <property type="entry name" value="LacI"/>
    <property type="match status" value="1"/>
</dbReference>
<dbReference type="PANTHER" id="PTHR30146">
    <property type="entry name" value="LACI-RELATED TRANSCRIPTIONAL REPRESSOR"/>
    <property type="match status" value="1"/>
</dbReference>
<dbReference type="PROSITE" id="PS50932">
    <property type="entry name" value="HTH_LACI_2"/>
    <property type="match status" value="1"/>
</dbReference>
<dbReference type="Gene3D" id="1.10.260.40">
    <property type="entry name" value="lambda repressor-like DNA-binding domains"/>
    <property type="match status" value="1"/>
</dbReference>
<proteinExistence type="predicted"/>
<dbReference type="EMBL" id="OBDZ01000005">
    <property type="protein sequence ID" value="SNY19493.1"/>
    <property type="molecule type" value="Genomic_DNA"/>
</dbReference>
<dbReference type="SUPFAM" id="SSF53822">
    <property type="entry name" value="Periplasmic binding protein-like I"/>
    <property type="match status" value="1"/>
</dbReference>
<protein>
    <submittedName>
        <fullName evidence="5">Transcriptional regulator, LacI family</fullName>
    </submittedName>
</protein>
<dbReference type="RefSeq" id="WP_097016956.1">
    <property type="nucleotide sequence ID" value="NZ_OBDZ01000005.1"/>
</dbReference>
<dbReference type="InterPro" id="IPR046335">
    <property type="entry name" value="LacI/GalR-like_sensor"/>
</dbReference>
<accession>A0A285G828</accession>
<reference evidence="6" key="1">
    <citation type="submission" date="2017-09" db="EMBL/GenBank/DDBJ databases">
        <authorList>
            <person name="Varghese N."/>
            <person name="Submissions S."/>
        </authorList>
    </citation>
    <scope>NUCLEOTIDE SEQUENCE [LARGE SCALE GENOMIC DNA]</scope>
    <source>
        <strain evidence="6">MSL47</strain>
    </source>
</reference>
<evidence type="ECO:0000256" key="3">
    <source>
        <dbReference type="ARBA" id="ARBA00023163"/>
    </source>
</evidence>
<dbReference type="GO" id="GO:0000976">
    <property type="term" value="F:transcription cis-regulatory region binding"/>
    <property type="evidence" value="ECO:0007669"/>
    <property type="project" value="TreeGrafter"/>
</dbReference>
<dbReference type="AlphaFoldDB" id="A0A285G828"/>
<dbReference type="Gene3D" id="3.40.50.2300">
    <property type="match status" value="2"/>
</dbReference>
<dbReference type="InterPro" id="IPR010982">
    <property type="entry name" value="Lambda_DNA-bd_dom_sf"/>
</dbReference>
<dbReference type="PANTHER" id="PTHR30146:SF109">
    <property type="entry name" value="HTH-TYPE TRANSCRIPTIONAL REGULATOR GALS"/>
    <property type="match status" value="1"/>
</dbReference>
<evidence type="ECO:0000313" key="6">
    <source>
        <dbReference type="Proteomes" id="UP000219573"/>
    </source>
</evidence>
<evidence type="ECO:0000313" key="5">
    <source>
        <dbReference type="EMBL" id="SNY19493.1"/>
    </source>
</evidence>
<dbReference type="InterPro" id="IPR000843">
    <property type="entry name" value="HTH_LacI"/>
</dbReference>
<gene>
    <name evidence="5" type="ORF">SAMN06265827_105132</name>
</gene>
<keyword evidence="1" id="KW-0805">Transcription regulation</keyword>
<dbReference type="SUPFAM" id="SSF47413">
    <property type="entry name" value="lambda repressor-like DNA-binding domains"/>
    <property type="match status" value="1"/>
</dbReference>
<dbReference type="OrthoDB" id="308642at2"/>
<name>A0A285G828_9FIRM</name>
<evidence type="ECO:0000259" key="4">
    <source>
        <dbReference type="PROSITE" id="PS50932"/>
    </source>
</evidence>
<evidence type="ECO:0000256" key="2">
    <source>
        <dbReference type="ARBA" id="ARBA00023125"/>
    </source>
</evidence>
<dbReference type="CDD" id="cd01392">
    <property type="entry name" value="HTH_LacI"/>
    <property type="match status" value="1"/>
</dbReference>
<dbReference type="Pfam" id="PF13377">
    <property type="entry name" value="Peripla_BP_3"/>
    <property type="match status" value="1"/>
</dbReference>
<dbReference type="SMART" id="SM00354">
    <property type="entry name" value="HTH_LACI"/>
    <property type="match status" value="1"/>
</dbReference>
<organism evidence="5 6">
    <name type="scientific">Orenia metallireducens</name>
    <dbReference type="NCBI Taxonomy" id="1413210"/>
    <lineage>
        <taxon>Bacteria</taxon>
        <taxon>Bacillati</taxon>
        <taxon>Bacillota</taxon>
        <taxon>Clostridia</taxon>
        <taxon>Halanaerobiales</taxon>
        <taxon>Halobacteroidaceae</taxon>
        <taxon>Orenia</taxon>
    </lineage>
</organism>
<keyword evidence="2" id="KW-0238">DNA-binding</keyword>
<dbReference type="Proteomes" id="UP000219573">
    <property type="component" value="Unassembled WGS sequence"/>
</dbReference>
<feature type="domain" description="HTH lacI-type" evidence="4">
    <location>
        <begin position="6"/>
        <end position="61"/>
    </location>
</feature>
<sequence length="344" mass="38106">MEKSEITIKDVAKLAGCSPTTVSRVINNSDHPVSSKTKALVKEAIKELNFRPNRIAQGLKSDKSHIIGVIVHDICDSYFAQMVKGIEEFISDYDYIINIYNTNRGIEKELHSVNMLKVNRADAVVFAGSTLLDEEYRKIMGEYVQNLKKQGTVIVGVTPHPFEIVNIELGNELAAQTITDYVLNKGHRKIAYVAGPKILNTSQQRSEGFKKALKCRGIEVDNRLIIRSDFSFEGGRKAALELLDNIDEVTAVVAANDATALGLMWELNNQGIKVPQDVSVVGVDDLPEAKYSYPPLTTISLPVYKLGKQIGEYLINKLHGNKIVDDPANVQISLIERGSVRDLL</sequence>
<keyword evidence="3" id="KW-0804">Transcription</keyword>
<evidence type="ECO:0000256" key="1">
    <source>
        <dbReference type="ARBA" id="ARBA00023015"/>
    </source>
</evidence>
<dbReference type="CDD" id="cd06267">
    <property type="entry name" value="PBP1_LacI_sugar_binding-like"/>
    <property type="match status" value="1"/>
</dbReference>